<evidence type="ECO:0000313" key="2">
    <source>
        <dbReference type="EMBL" id="CCC96169.1"/>
    </source>
</evidence>
<gene>
    <name evidence="2" type="ORF">TCIL3000_11_16830</name>
</gene>
<dbReference type="AlphaFoldDB" id="G0V3E6"/>
<reference evidence="2" key="1">
    <citation type="journal article" date="2012" name="Proc. Natl. Acad. Sci. U.S.A.">
        <title>Antigenic diversity is generated by distinct evolutionary mechanisms in African trypanosome species.</title>
        <authorList>
            <person name="Jackson A.P."/>
            <person name="Berry A."/>
            <person name="Aslett M."/>
            <person name="Allison H.C."/>
            <person name="Burton P."/>
            <person name="Vavrova-Anderson J."/>
            <person name="Brown R."/>
            <person name="Browne H."/>
            <person name="Corton N."/>
            <person name="Hauser H."/>
            <person name="Gamble J."/>
            <person name="Gilderthorp R."/>
            <person name="Marcello L."/>
            <person name="McQuillan J."/>
            <person name="Otto T.D."/>
            <person name="Quail M.A."/>
            <person name="Sanders M.J."/>
            <person name="van Tonder A."/>
            <person name="Ginger M.L."/>
            <person name="Field M.C."/>
            <person name="Barry J.D."/>
            <person name="Hertz-Fowler C."/>
            <person name="Berriman M."/>
        </authorList>
    </citation>
    <scope>NUCLEOTIDE SEQUENCE</scope>
    <source>
        <strain evidence="2">IL3000</strain>
    </source>
</reference>
<dbReference type="EMBL" id="HE575324">
    <property type="protein sequence ID" value="CCC96169.1"/>
    <property type="molecule type" value="Genomic_DNA"/>
</dbReference>
<organism evidence="2">
    <name type="scientific">Trypanosoma congolense (strain IL3000)</name>
    <dbReference type="NCBI Taxonomy" id="1068625"/>
    <lineage>
        <taxon>Eukaryota</taxon>
        <taxon>Discoba</taxon>
        <taxon>Euglenozoa</taxon>
        <taxon>Kinetoplastea</taxon>
        <taxon>Metakinetoplastina</taxon>
        <taxon>Trypanosomatida</taxon>
        <taxon>Trypanosomatidae</taxon>
        <taxon>Trypanosoma</taxon>
        <taxon>Nannomonas</taxon>
    </lineage>
</organism>
<proteinExistence type="predicted"/>
<feature type="non-terminal residue" evidence="2">
    <location>
        <position position="468"/>
    </location>
</feature>
<name>G0V3E6_TRYCI</name>
<dbReference type="VEuPathDB" id="TriTrypDB:TcIL3000.11.16830"/>
<accession>G0V3E6</accession>
<feature type="region of interest" description="Disordered" evidence="1">
    <location>
        <begin position="1"/>
        <end position="20"/>
    </location>
</feature>
<sequence>MNDVPISSATNIKKSSQVSTIPSSRRCRGVSINIMELSKGVDDAEAHWEGVLRGVPGGKATEFILVVFGQGPVHDLARNAQQGEAGDAMQLLLPLGSIMDKLYSLAPPPVLSFQHNLQEQSTDSVLARLNPGDVSTTDGVAAAWLLPDVTNGCAQTAQALSVLYVQLACGEHSRVDRSAARHRAMQILRTTLGVVEEPWRTRIYIDFSGVTHLMHLVAGLEELQEVWLDLKNSPVLGAAAAHVLDFTPSTFKTYVLDPGTDKENPGIQGDSPCEYNTMSEATDSDEAALQQSVGSLSNGGSEITRGVSLHPPAEAGHMEELGLLPQLSASVPATSAASLSAISFSAGSEAGVKGSDGDVVMDESNNGRLSQTSSGCATGDANGACWRQFRSSSEEGSLRNALGTESNSCTPLSGDVFREVSLYSESALVPCLFIESPVDPFSFPLNADVELRRLLVSWSALGKARGRL</sequence>
<protein>
    <submittedName>
        <fullName evidence="2">Uncharacterized protein TCIL3000_11_16830</fullName>
    </submittedName>
</protein>
<evidence type="ECO:0000256" key="1">
    <source>
        <dbReference type="SAM" id="MobiDB-lite"/>
    </source>
</evidence>